<gene>
    <name evidence="1" type="ORF">L6164_029147</name>
</gene>
<evidence type="ECO:0000313" key="2">
    <source>
        <dbReference type="Proteomes" id="UP000828941"/>
    </source>
</evidence>
<dbReference type="EMBL" id="CM039437">
    <property type="protein sequence ID" value="KAI4305804.1"/>
    <property type="molecule type" value="Genomic_DNA"/>
</dbReference>
<proteinExistence type="predicted"/>
<accession>A0ACB9L8U5</accession>
<reference evidence="1 2" key="1">
    <citation type="journal article" date="2022" name="DNA Res.">
        <title>Chromosomal-level genome assembly of the orchid tree Bauhinia variegata (Leguminosae; Cercidoideae) supports the allotetraploid origin hypothesis of Bauhinia.</title>
        <authorList>
            <person name="Zhong Y."/>
            <person name="Chen Y."/>
            <person name="Zheng D."/>
            <person name="Pang J."/>
            <person name="Liu Y."/>
            <person name="Luo S."/>
            <person name="Meng S."/>
            <person name="Qian L."/>
            <person name="Wei D."/>
            <person name="Dai S."/>
            <person name="Zhou R."/>
        </authorList>
    </citation>
    <scope>NUCLEOTIDE SEQUENCE [LARGE SCALE GENOMIC DNA]</scope>
    <source>
        <strain evidence="1">BV-YZ2020</strain>
    </source>
</reference>
<name>A0ACB9L8U5_BAUVA</name>
<comment type="caution">
    <text evidence="1">The sequence shown here is derived from an EMBL/GenBank/DDBJ whole genome shotgun (WGS) entry which is preliminary data.</text>
</comment>
<protein>
    <submittedName>
        <fullName evidence="1">Uncharacterized protein</fullName>
    </submittedName>
</protein>
<dbReference type="Proteomes" id="UP000828941">
    <property type="component" value="Chromosome 12"/>
</dbReference>
<sequence>MTKCMLSRDVACNDTLPIIFKLPNLQDNNDAKRHPIVPFRIEFETVYRRCSRRTAVDDQSVNPSYPFCFISLLFLSLSLGISSLPSGPSNGVSVQSPASHSLGRDELRE</sequence>
<keyword evidence="2" id="KW-1185">Reference proteome</keyword>
<organism evidence="1 2">
    <name type="scientific">Bauhinia variegata</name>
    <name type="common">Purple orchid tree</name>
    <name type="synonym">Phanera variegata</name>
    <dbReference type="NCBI Taxonomy" id="167791"/>
    <lineage>
        <taxon>Eukaryota</taxon>
        <taxon>Viridiplantae</taxon>
        <taxon>Streptophyta</taxon>
        <taxon>Embryophyta</taxon>
        <taxon>Tracheophyta</taxon>
        <taxon>Spermatophyta</taxon>
        <taxon>Magnoliopsida</taxon>
        <taxon>eudicotyledons</taxon>
        <taxon>Gunneridae</taxon>
        <taxon>Pentapetalae</taxon>
        <taxon>rosids</taxon>
        <taxon>fabids</taxon>
        <taxon>Fabales</taxon>
        <taxon>Fabaceae</taxon>
        <taxon>Cercidoideae</taxon>
        <taxon>Cercideae</taxon>
        <taxon>Bauhiniinae</taxon>
        <taxon>Bauhinia</taxon>
    </lineage>
</organism>
<evidence type="ECO:0000313" key="1">
    <source>
        <dbReference type="EMBL" id="KAI4305804.1"/>
    </source>
</evidence>